<dbReference type="InterPro" id="IPR016166">
    <property type="entry name" value="FAD-bd_PCMH"/>
</dbReference>
<dbReference type="Pfam" id="PF01565">
    <property type="entry name" value="FAD_binding_4"/>
    <property type="match status" value="1"/>
</dbReference>
<dbReference type="RefSeq" id="WP_285884427.1">
    <property type="nucleotide sequence ID" value="NZ_JARFYN010000087.1"/>
</dbReference>
<dbReference type="InterPro" id="IPR016169">
    <property type="entry name" value="FAD-bd_PCMH_sub2"/>
</dbReference>
<keyword evidence="3" id="KW-0285">Flavoprotein</keyword>
<evidence type="ECO:0000256" key="4">
    <source>
        <dbReference type="ARBA" id="ARBA00022827"/>
    </source>
</evidence>
<gene>
    <name evidence="7" type="ORF">PY650_34165</name>
</gene>
<name>A0ABT7KPJ2_9HYPH</name>
<dbReference type="InterPro" id="IPR006093">
    <property type="entry name" value="Oxy_OxRdtase_FAD_BS"/>
</dbReference>
<dbReference type="Gene3D" id="3.30.43.10">
    <property type="entry name" value="Uridine Diphospho-n-acetylenolpyruvylglucosamine Reductase, domain 2"/>
    <property type="match status" value="1"/>
</dbReference>
<dbReference type="PANTHER" id="PTHR42973">
    <property type="entry name" value="BINDING OXIDOREDUCTASE, PUTATIVE (AFU_ORTHOLOGUE AFUA_1G17690)-RELATED"/>
    <property type="match status" value="1"/>
</dbReference>
<evidence type="ECO:0000313" key="8">
    <source>
        <dbReference type="Proteomes" id="UP001172630"/>
    </source>
</evidence>
<keyword evidence="5" id="KW-0560">Oxidoreductase</keyword>
<keyword evidence="8" id="KW-1185">Reference proteome</keyword>
<protein>
    <submittedName>
        <fullName evidence="7">FAD-binding oxidoreductase</fullName>
    </submittedName>
</protein>
<sequence length="472" mass="52056">MKSTNAKADDLARTLGDKLILRGGEGYDAARTSRIFHDRHPDRFPAAIIRVSSEQDIVDGVRYANAQGIKVGILAGGHSFPVWGVRDDALLLDLGGFKEMMLDVDTGIVSVTPAVQGGNELYAYLRPYGRFFAGGGCPSVGVGGFILQGGMGWNFRGWGYAAEGLVAIDVVTADGELIRADETQNADMLWAARGSGPGFFGAVTRFYIQTRPIPKALRYTRQVYPIDCFSKVFVWLGEKQTAISDKVHLLAFSVIPATPVPGHNGGFVLDVLGLAFCDTVEEATAVLAPLNECPYLGEALLLQDCFPTSMEEQYAFIDSIHPSGFRYRVDSAWVDGSYSDIADASHALVFDRPVDEPGHTFFQFALPRSGPDMAMSLRTKVMVGAYIIYPHAEDDQRYRDWSLSAMKALEPLTYGQYWGDSDQQHREVRCLTDDAWSRLKVIRQQRDPEGVFVGYLAKEKGFDNLNEWESQG</sequence>
<feature type="domain" description="FAD-binding PCMH-type" evidence="6">
    <location>
        <begin position="41"/>
        <end position="213"/>
    </location>
</feature>
<accession>A0ABT7KPJ2</accession>
<evidence type="ECO:0000313" key="7">
    <source>
        <dbReference type="EMBL" id="MDL2410536.1"/>
    </source>
</evidence>
<evidence type="ECO:0000256" key="2">
    <source>
        <dbReference type="ARBA" id="ARBA00005466"/>
    </source>
</evidence>
<dbReference type="PROSITE" id="PS00862">
    <property type="entry name" value="OX2_COVAL_FAD"/>
    <property type="match status" value="1"/>
</dbReference>
<evidence type="ECO:0000256" key="5">
    <source>
        <dbReference type="ARBA" id="ARBA00023002"/>
    </source>
</evidence>
<dbReference type="PROSITE" id="PS51387">
    <property type="entry name" value="FAD_PCMH"/>
    <property type="match status" value="1"/>
</dbReference>
<organism evidence="7 8">
    <name type="scientific">Rhizobium calliandrae</name>
    <dbReference type="NCBI Taxonomy" id="1312182"/>
    <lineage>
        <taxon>Bacteria</taxon>
        <taxon>Pseudomonadati</taxon>
        <taxon>Pseudomonadota</taxon>
        <taxon>Alphaproteobacteria</taxon>
        <taxon>Hyphomicrobiales</taxon>
        <taxon>Rhizobiaceae</taxon>
        <taxon>Rhizobium/Agrobacterium group</taxon>
        <taxon>Rhizobium</taxon>
    </lineage>
</organism>
<dbReference type="EMBL" id="JARFYN010000087">
    <property type="protein sequence ID" value="MDL2410536.1"/>
    <property type="molecule type" value="Genomic_DNA"/>
</dbReference>
<comment type="similarity">
    <text evidence="2">Belongs to the oxygen-dependent FAD-linked oxidoreductase family.</text>
</comment>
<dbReference type="Proteomes" id="UP001172630">
    <property type="component" value="Unassembled WGS sequence"/>
</dbReference>
<dbReference type="InterPro" id="IPR050416">
    <property type="entry name" value="FAD-linked_Oxidoreductase"/>
</dbReference>
<dbReference type="InterPro" id="IPR036318">
    <property type="entry name" value="FAD-bd_PCMH-like_sf"/>
</dbReference>
<comment type="caution">
    <text evidence="7">The sequence shown here is derived from an EMBL/GenBank/DDBJ whole genome shotgun (WGS) entry which is preliminary data.</text>
</comment>
<reference evidence="7" key="1">
    <citation type="submission" date="2023-06" db="EMBL/GenBank/DDBJ databases">
        <title>Phylogenetic Diversity of Rhizobium strains.</title>
        <authorList>
            <person name="Moura F.T."/>
            <person name="Helene L.C.F."/>
            <person name="Hungria M."/>
        </authorList>
    </citation>
    <scope>NUCLEOTIDE SEQUENCE</scope>
    <source>
        <strain evidence="7">CCGE524</strain>
    </source>
</reference>
<dbReference type="Gene3D" id="3.40.462.20">
    <property type="match status" value="1"/>
</dbReference>
<evidence type="ECO:0000256" key="1">
    <source>
        <dbReference type="ARBA" id="ARBA00001974"/>
    </source>
</evidence>
<proteinExistence type="inferred from homology"/>
<dbReference type="SUPFAM" id="SSF56176">
    <property type="entry name" value="FAD-binding/transporter-associated domain-like"/>
    <property type="match status" value="1"/>
</dbReference>
<keyword evidence="4" id="KW-0274">FAD</keyword>
<dbReference type="PANTHER" id="PTHR42973:SF39">
    <property type="entry name" value="FAD-BINDING PCMH-TYPE DOMAIN-CONTAINING PROTEIN"/>
    <property type="match status" value="1"/>
</dbReference>
<evidence type="ECO:0000256" key="3">
    <source>
        <dbReference type="ARBA" id="ARBA00022630"/>
    </source>
</evidence>
<dbReference type="InterPro" id="IPR016167">
    <property type="entry name" value="FAD-bd_PCMH_sub1"/>
</dbReference>
<comment type="cofactor">
    <cofactor evidence="1">
        <name>FAD</name>
        <dbReference type="ChEBI" id="CHEBI:57692"/>
    </cofactor>
</comment>
<dbReference type="InterPro" id="IPR006094">
    <property type="entry name" value="Oxid_FAD_bind_N"/>
</dbReference>
<dbReference type="Gene3D" id="3.30.465.10">
    <property type="match status" value="1"/>
</dbReference>
<evidence type="ECO:0000259" key="6">
    <source>
        <dbReference type="PROSITE" id="PS51387"/>
    </source>
</evidence>